<sequence>MRPAHAGDTVNWDVMWWTERHPFVWQDQADSLKSLAQDDPQRYCELTEKWLPRIQREPRRFSFTHPELDFMGTIDWTNPDDPDWTPARDEEGHLYDEDDDEPGEDMMDEG</sequence>
<name>A0A0G4GIX4_VITBC</name>
<protein>
    <submittedName>
        <fullName evidence="2">Uncharacterized protein</fullName>
    </submittedName>
</protein>
<feature type="compositionally biased region" description="Basic and acidic residues" evidence="1">
    <location>
        <begin position="86"/>
        <end position="95"/>
    </location>
</feature>
<evidence type="ECO:0000313" key="3">
    <source>
        <dbReference type="Proteomes" id="UP000041254"/>
    </source>
</evidence>
<dbReference type="InParanoid" id="A0A0G4GIX4"/>
<gene>
    <name evidence="2" type="ORF">Vbra_17927</name>
</gene>
<evidence type="ECO:0000313" key="2">
    <source>
        <dbReference type="EMBL" id="CEM29779.1"/>
    </source>
</evidence>
<dbReference type="Proteomes" id="UP000041254">
    <property type="component" value="Unassembled WGS sequence"/>
</dbReference>
<feature type="region of interest" description="Disordered" evidence="1">
    <location>
        <begin position="73"/>
        <end position="110"/>
    </location>
</feature>
<dbReference type="VEuPathDB" id="CryptoDB:Vbra_17927"/>
<organism evidence="2 3">
    <name type="scientific">Vitrella brassicaformis (strain CCMP3155)</name>
    <dbReference type="NCBI Taxonomy" id="1169540"/>
    <lineage>
        <taxon>Eukaryota</taxon>
        <taxon>Sar</taxon>
        <taxon>Alveolata</taxon>
        <taxon>Colpodellida</taxon>
        <taxon>Vitrellaceae</taxon>
        <taxon>Vitrella</taxon>
    </lineage>
</organism>
<proteinExistence type="predicted"/>
<reference evidence="2 3" key="1">
    <citation type="submission" date="2014-11" db="EMBL/GenBank/DDBJ databases">
        <authorList>
            <person name="Zhu J."/>
            <person name="Qi W."/>
            <person name="Song R."/>
        </authorList>
    </citation>
    <scope>NUCLEOTIDE SEQUENCE [LARGE SCALE GENOMIC DNA]</scope>
</reference>
<keyword evidence="3" id="KW-1185">Reference proteome</keyword>
<feature type="compositionally biased region" description="Acidic residues" evidence="1">
    <location>
        <begin position="96"/>
        <end position="110"/>
    </location>
</feature>
<dbReference type="AlphaFoldDB" id="A0A0G4GIX4"/>
<dbReference type="EMBL" id="CDMY01000680">
    <property type="protein sequence ID" value="CEM29779.1"/>
    <property type="molecule type" value="Genomic_DNA"/>
</dbReference>
<evidence type="ECO:0000256" key="1">
    <source>
        <dbReference type="SAM" id="MobiDB-lite"/>
    </source>
</evidence>
<accession>A0A0G4GIX4</accession>